<comment type="caution">
    <text evidence="1">The sequence shown here is derived from an EMBL/GenBank/DDBJ whole genome shotgun (WGS) entry which is preliminary data.</text>
</comment>
<gene>
    <name evidence="1" type="ORF">AMECASPLE_036337</name>
</gene>
<protein>
    <submittedName>
        <fullName evidence="1">Uncharacterized protein</fullName>
    </submittedName>
</protein>
<proteinExistence type="predicted"/>
<dbReference type="Proteomes" id="UP001469553">
    <property type="component" value="Unassembled WGS sequence"/>
</dbReference>
<keyword evidence="2" id="KW-1185">Reference proteome</keyword>
<name>A0ABV0ZGE1_9TELE</name>
<sequence length="113" mass="12470">MKEFPCPTTSLLWVHSSPRPSSSATGFLELLKMFQVLLWASSFSLVLSSIECNLSGSTMQDHLSGRVPPCFHRTLSASLTHPDHWTVLPGLCPSDWYSGNSSHLDEDPDLDPV</sequence>
<organism evidence="1 2">
    <name type="scientific">Ameca splendens</name>
    <dbReference type="NCBI Taxonomy" id="208324"/>
    <lineage>
        <taxon>Eukaryota</taxon>
        <taxon>Metazoa</taxon>
        <taxon>Chordata</taxon>
        <taxon>Craniata</taxon>
        <taxon>Vertebrata</taxon>
        <taxon>Euteleostomi</taxon>
        <taxon>Actinopterygii</taxon>
        <taxon>Neopterygii</taxon>
        <taxon>Teleostei</taxon>
        <taxon>Neoteleostei</taxon>
        <taxon>Acanthomorphata</taxon>
        <taxon>Ovalentaria</taxon>
        <taxon>Atherinomorphae</taxon>
        <taxon>Cyprinodontiformes</taxon>
        <taxon>Goodeidae</taxon>
        <taxon>Ameca</taxon>
    </lineage>
</organism>
<evidence type="ECO:0000313" key="2">
    <source>
        <dbReference type="Proteomes" id="UP001469553"/>
    </source>
</evidence>
<reference evidence="1 2" key="1">
    <citation type="submission" date="2021-06" db="EMBL/GenBank/DDBJ databases">
        <authorList>
            <person name="Palmer J.M."/>
        </authorList>
    </citation>
    <scope>NUCLEOTIDE SEQUENCE [LARGE SCALE GENOMIC DNA]</scope>
    <source>
        <strain evidence="1 2">AS_MEX2019</strain>
        <tissue evidence="1">Muscle</tissue>
    </source>
</reference>
<dbReference type="EMBL" id="JAHRIP010062149">
    <property type="protein sequence ID" value="MEQ2305303.1"/>
    <property type="molecule type" value="Genomic_DNA"/>
</dbReference>
<evidence type="ECO:0000313" key="1">
    <source>
        <dbReference type="EMBL" id="MEQ2305303.1"/>
    </source>
</evidence>
<accession>A0ABV0ZGE1</accession>